<accession>A0A1B7Y006</accession>
<dbReference type="KEGG" id="chig:CH63R_12058"/>
<dbReference type="Proteomes" id="UP000092177">
    <property type="component" value="Chromosome 8"/>
</dbReference>
<dbReference type="AlphaFoldDB" id="A0A1B7Y006"/>
<evidence type="ECO:0000313" key="1">
    <source>
        <dbReference type="EMBL" id="OBR05355.1"/>
    </source>
</evidence>
<dbReference type="VEuPathDB" id="FungiDB:CH63R_12058"/>
<organism evidence="1 2">
    <name type="scientific">Colletotrichum higginsianum (strain IMI 349063)</name>
    <name type="common">Crucifer anthracnose fungus</name>
    <dbReference type="NCBI Taxonomy" id="759273"/>
    <lineage>
        <taxon>Eukaryota</taxon>
        <taxon>Fungi</taxon>
        <taxon>Dikarya</taxon>
        <taxon>Ascomycota</taxon>
        <taxon>Pezizomycotina</taxon>
        <taxon>Sordariomycetes</taxon>
        <taxon>Hypocreomycetidae</taxon>
        <taxon>Glomerellales</taxon>
        <taxon>Glomerellaceae</taxon>
        <taxon>Colletotrichum</taxon>
        <taxon>Colletotrichum destructivum species complex</taxon>
    </lineage>
</organism>
<protein>
    <submittedName>
        <fullName evidence="1">Uncharacterized protein</fullName>
    </submittedName>
</protein>
<gene>
    <name evidence="1" type="ORF">CH63R_12058</name>
</gene>
<comment type="caution">
    <text evidence="1">The sequence shown here is derived from an EMBL/GenBank/DDBJ whole genome shotgun (WGS) entry which is preliminary data.</text>
</comment>
<dbReference type="RefSeq" id="XP_018153873.1">
    <property type="nucleotide sequence ID" value="XM_018307032.1"/>
</dbReference>
<dbReference type="EMBL" id="LTAN01000008">
    <property type="protein sequence ID" value="OBR05355.1"/>
    <property type="molecule type" value="Genomic_DNA"/>
</dbReference>
<dbReference type="GeneID" id="28871139"/>
<reference evidence="2" key="1">
    <citation type="journal article" date="2017" name="BMC Genomics">
        <title>Gapless genome assembly of Colletotrichum higginsianum reveals chromosome structure and association of transposable elements with secondary metabolite gene clusters.</title>
        <authorList>
            <person name="Dallery J.-F."/>
            <person name="Lapalu N."/>
            <person name="Zampounis A."/>
            <person name="Pigne S."/>
            <person name="Luyten I."/>
            <person name="Amselem J."/>
            <person name="Wittenberg A.H.J."/>
            <person name="Zhou S."/>
            <person name="de Queiroz M.V."/>
            <person name="Robin G.P."/>
            <person name="Auger A."/>
            <person name="Hainaut M."/>
            <person name="Henrissat B."/>
            <person name="Kim K.-T."/>
            <person name="Lee Y.-H."/>
            <person name="Lespinet O."/>
            <person name="Schwartz D.C."/>
            <person name="Thon M.R."/>
            <person name="O'Connell R.J."/>
        </authorList>
    </citation>
    <scope>NUCLEOTIDE SEQUENCE [LARGE SCALE GENOMIC DNA]</scope>
    <source>
        <strain evidence="2">IMI 349063</strain>
    </source>
</reference>
<evidence type="ECO:0000313" key="2">
    <source>
        <dbReference type="Proteomes" id="UP000092177"/>
    </source>
</evidence>
<sequence length="59" mass="6682">MKVSYSIITTLVGYTLVYGADGINYESISPATDEQDNKAWAEYIYLMTRLRGAREIESN</sequence>
<name>A0A1B7Y006_COLHI</name>
<keyword evidence="2" id="KW-1185">Reference proteome</keyword>
<proteinExistence type="predicted"/>